<name>A0A0E9RDZ7_ANGAN</name>
<reference evidence="1" key="1">
    <citation type="submission" date="2014-11" db="EMBL/GenBank/DDBJ databases">
        <authorList>
            <person name="Amaro Gonzalez C."/>
        </authorList>
    </citation>
    <scope>NUCLEOTIDE SEQUENCE</scope>
</reference>
<dbReference type="EMBL" id="GBXM01082014">
    <property type="protein sequence ID" value="JAH26563.1"/>
    <property type="molecule type" value="Transcribed_RNA"/>
</dbReference>
<organism evidence="1">
    <name type="scientific">Anguilla anguilla</name>
    <name type="common">European freshwater eel</name>
    <name type="synonym">Muraena anguilla</name>
    <dbReference type="NCBI Taxonomy" id="7936"/>
    <lineage>
        <taxon>Eukaryota</taxon>
        <taxon>Metazoa</taxon>
        <taxon>Chordata</taxon>
        <taxon>Craniata</taxon>
        <taxon>Vertebrata</taxon>
        <taxon>Euteleostomi</taxon>
        <taxon>Actinopterygii</taxon>
        <taxon>Neopterygii</taxon>
        <taxon>Teleostei</taxon>
        <taxon>Anguilliformes</taxon>
        <taxon>Anguillidae</taxon>
        <taxon>Anguilla</taxon>
    </lineage>
</organism>
<proteinExistence type="predicted"/>
<sequence>MCICAHFKTCPVVTSSAKQQNQRWETQVQVVKVLPDYFVPITWICKLAQFFNQEAELIGEISWLSL</sequence>
<dbReference type="AlphaFoldDB" id="A0A0E9RDZ7"/>
<accession>A0A0E9RDZ7</accession>
<evidence type="ECO:0000313" key="1">
    <source>
        <dbReference type="EMBL" id="JAH26563.1"/>
    </source>
</evidence>
<reference evidence="1" key="2">
    <citation type="journal article" date="2015" name="Fish Shellfish Immunol.">
        <title>Early steps in the European eel (Anguilla anguilla)-Vibrio vulnificus interaction in the gills: Role of the RtxA13 toxin.</title>
        <authorList>
            <person name="Callol A."/>
            <person name="Pajuelo D."/>
            <person name="Ebbesson L."/>
            <person name="Teles M."/>
            <person name="MacKenzie S."/>
            <person name="Amaro C."/>
        </authorList>
    </citation>
    <scope>NUCLEOTIDE SEQUENCE</scope>
</reference>
<protein>
    <submittedName>
        <fullName evidence="1">Uncharacterized protein</fullName>
    </submittedName>
</protein>